<dbReference type="Proteomes" id="UP000026960">
    <property type="component" value="Chromosome 8"/>
</dbReference>
<evidence type="ECO:0000256" key="1">
    <source>
        <dbReference type="SAM" id="SignalP"/>
    </source>
</evidence>
<keyword evidence="1" id="KW-0732">Signal</keyword>
<dbReference type="AlphaFoldDB" id="A0A0D3H1X4"/>
<dbReference type="EnsemblPlants" id="OBART08G19730.1">
    <property type="protein sequence ID" value="OBART08G19730.1"/>
    <property type="gene ID" value="OBART08G19730"/>
</dbReference>
<feature type="chain" id="PRO_5002263098" evidence="1">
    <location>
        <begin position="30"/>
        <end position="66"/>
    </location>
</feature>
<reference evidence="2" key="1">
    <citation type="journal article" date="2009" name="Rice">
        <title>De Novo Next Generation Sequencing of Plant Genomes.</title>
        <authorList>
            <person name="Rounsley S."/>
            <person name="Marri P.R."/>
            <person name="Yu Y."/>
            <person name="He R."/>
            <person name="Sisneros N."/>
            <person name="Goicoechea J.L."/>
            <person name="Lee S.J."/>
            <person name="Angelova A."/>
            <person name="Kudrna D."/>
            <person name="Luo M."/>
            <person name="Affourtit J."/>
            <person name="Desany B."/>
            <person name="Knight J."/>
            <person name="Niazi F."/>
            <person name="Egholm M."/>
            <person name="Wing R.A."/>
        </authorList>
    </citation>
    <scope>NUCLEOTIDE SEQUENCE [LARGE SCALE GENOMIC DNA]</scope>
    <source>
        <strain evidence="2">cv. IRGC 105608</strain>
    </source>
</reference>
<evidence type="ECO:0000313" key="3">
    <source>
        <dbReference type="Proteomes" id="UP000026960"/>
    </source>
</evidence>
<feature type="signal peptide" evidence="1">
    <location>
        <begin position="1"/>
        <end position="29"/>
    </location>
</feature>
<accession>A0A0D3H1X4</accession>
<organism evidence="2">
    <name type="scientific">Oryza barthii</name>
    <dbReference type="NCBI Taxonomy" id="65489"/>
    <lineage>
        <taxon>Eukaryota</taxon>
        <taxon>Viridiplantae</taxon>
        <taxon>Streptophyta</taxon>
        <taxon>Embryophyta</taxon>
        <taxon>Tracheophyta</taxon>
        <taxon>Spermatophyta</taxon>
        <taxon>Magnoliopsida</taxon>
        <taxon>Liliopsida</taxon>
        <taxon>Poales</taxon>
        <taxon>Poaceae</taxon>
        <taxon>BOP clade</taxon>
        <taxon>Oryzoideae</taxon>
        <taxon>Oryzeae</taxon>
        <taxon>Oryzinae</taxon>
        <taxon>Oryza</taxon>
    </lineage>
</organism>
<reference evidence="2" key="2">
    <citation type="submission" date="2015-03" db="UniProtKB">
        <authorList>
            <consortium name="EnsemblPlants"/>
        </authorList>
    </citation>
    <scope>IDENTIFICATION</scope>
</reference>
<dbReference type="Gramene" id="OBART08G19730.1">
    <property type="protein sequence ID" value="OBART08G19730.1"/>
    <property type="gene ID" value="OBART08G19730"/>
</dbReference>
<proteinExistence type="predicted"/>
<dbReference type="HOGENOM" id="CLU_2835206_0_0_1"/>
<sequence>MEKVSMRLVTVALVLVGIMLAASQEAVDASNPEPTDSPELAEERKKLEKLIAIFSRPRRVCRESEG</sequence>
<keyword evidence="3" id="KW-1185">Reference proteome</keyword>
<dbReference type="PaxDb" id="65489-OBART08G19730.1"/>
<evidence type="ECO:0000313" key="2">
    <source>
        <dbReference type="EnsemblPlants" id="OBART08G19730.1"/>
    </source>
</evidence>
<protein>
    <submittedName>
        <fullName evidence="2">Uncharacterized protein</fullName>
    </submittedName>
</protein>
<name>A0A0D3H1X4_9ORYZ</name>